<dbReference type="NCBIfam" id="NF005559">
    <property type="entry name" value="PRK07231.1"/>
    <property type="match status" value="1"/>
</dbReference>
<evidence type="ECO:0000256" key="1">
    <source>
        <dbReference type="ARBA" id="ARBA00006484"/>
    </source>
</evidence>
<comment type="similarity">
    <text evidence="1">Belongs to the short-chain dehydrogenases/reductases (SDR) family.</text>
</comment>
<dbReference type="InterPro" id="IPR002347">
    <property type="entry name" value="SDR_fam"/>
</dbReference>
<gene>
    <name evidence="3" type="ORF">BTDB27_002939</name>
</gene>
<dbReference type="InterPro" id="IPR036291">
    <property type="entry name" value="NAD(P)-bd_dom_sf"/>
</dbReference>
<dbReference type="PRINTS" id="PR00081">
    <property type="entry name" value="GDHRDH"/>
</dbReference>
<sequence length="267" mass="29472">MLYKKIKTLYFFKRSVITMDFSNKSVIITGAGNGIGRGIALHYAEKGANVILADIDEKAGAKTVTKMKEQGKEALFVQTDVRLETDIIRLMEVANQTYGQIDILINNAGKELFKSPYDISLEEWDDVISTNLRSVFLGSREAAKYMRHNKEGGSIVNIASTRAIMSEPNSESYAATKGGIVAITHALAASFSEDRITVNAISPGWIETGDYSKLSKIDHEQHLSKRVGTPDDIARACLYLTANENDFVTGINLVVDGGMTRKMMYEE</sequence>
<reference evidence="3" key="2">
    <citation type="submission" date="2014-01" db="EMBL/GenBank/DDBJ databases">
        <authorList>
            <person name="Aslett M."/>
        </authorList>
    </citation>
    <scope>NUCLEOTIDE SEQUENCE [LARGE SCALE GENOMIC DNA]</scope>
    <source>
        <strain evidence="3">DB27</strain>
    </source>
</reference>
<dbReference type="HOGENOM" id="CLU_010194_1_0_9"/>
<accession>W8YD62</accession>
<organism evidence="3">
    <name type="scientific">Bacillus thuringiensis DB27</name>
    <dbReference type="NCBI Taxonomy" id="1431339"/>
    <lineage>
        <taxon>Bacteria</taxon>
        <taxon>Bacillati</taxon>
        <taxon>Bacillota</taxon>
        <taxon>Bacilli</taxon>
        <taxon>Bacillales</taxon>
        <taxon>Bacillaceae</taxon>
        <taxon>Bacillus</taxon>
        <taxon>Bacillus cereus group</taxon>
    </lineage>
</organism>
<name>W8YD62_BACTU</name>
<dbReference type="PANTHER" id="PTHR24321">
    <property type="entry name" value="DEHYDROGENASES, SHORT CHAIN"/>
    <property type="match status" value="1"/>
</dbReference>
<dbReference type="FunFam" id="3.40.50.720:FF:000084">
    <property type="entry name" value="Short-chain dehydrogenase reductase"/>
    <property type="match status" value="1"/>
</dbReference>
<reference evidence="3" key="1">
    <citation type="submission" date="2014-01" db="EMBL/GenBank/DDBJ databases">
        <title>Draft genome sequence of highly nematicidal Bacillus thuringiensis DB27.</title>
        <authorList>
            <person name="Iatsenko I."/>
            <person name="Pickard D."/>
            <person name="Corton C."/>
            <person name="Dougan G."/>
            <person name="Sommer R.J."/>
        </authorList>
    </citation>
    <scope>NUCLEOTIDE SEQUENCE [LARGE SCALE GENOMIC DNA]</scope>
    <source>
        <strain evidence="3">DB27</strain>
    </source>
</reference>
<dbReference type="PROSITE" id="PS00061">
    <property type="entry name" value="ADH_SHORT"/>
    <property type="match status" value="1"/>
</dbReference>
<dbReference type="GO" id="GO:0008206">
    <property type="term" value="P:bile acid metabolic process"/>
    <property type="evidence" value="ECO:0007669"/>
    <property type="project" value="UniProtKB-ARBA"/>
</dbReference>
<dbReference type="Pfam" id="PF13561">
    <property type="entry name" value="adh_short_C2"/>
    <property type="match status" value="1"/>
</dbReference>
<dbReference type="AlphaFoldDB" id="W8YD62"/>
<dbReference type="Gene3D" id="3.40.50.720">
    <property type="entry name" value="NAD(P)-binding Rossmann-like Domain"/>
    <property type="match status" value="1"/>
</dbReference>
<evidence type="ECO:0000256" key="2">
    <source>
        <dbReference type="ARBA" id="ARBA00023002"/>
    </source>
</evidence>
<dbReference type="InterPro" id="IPR020904">
    <property type="entry name" value="Sc_DH/Rdtase_CS"/>
</dbReference>
<dbReference type="SUPFAM" id="SSF51735">
    <property type="entry name" value="NAD(P)-binding Rossmann-fold domains"/>
    <property type="match status" value="1"/>
</dbReference>
<dbReference type="Proteomes" id="UP000030682">
    <property type="component" value="Unassembled WGS sequence"/>
</dbReference>
<evidence type="ECO:0000313" key="3">
    <source>
        <dbReference type="EMBL" id="CDN36597.1"/>
    </source>
</evidence>
<dbReference type="PANTHER" id="PTHR24321:SF8">
    <property type="entry name" value="ESTRADIOL 17-BETA-DEHYDROGENASE 8-RELATED"/>
    <property type="match status" value="1"/>
</dbReference>
<protein>
    <submittedName>
        <fullName evidence="3">Uncharacterized protein</fullName>
    </submittedName>
</protein>
<proteinExistence type="inferred from homology"/>
<dbReference type="EMBL" id="HG810017">
    <property type="protein sequence ID" value="CDN36597.1"/>
    <property type="molecule type" value="Genomic_DNA"/>
</dbReference>
<dbReference type="GO" id="GO:0016491">
    <property type="term" value="F:oxidoreductase activity"/>
    <property type="evidence" value="ECO:0007669"/>
    <property type="project" value="UniProtKB-KW"/>
</dbReference>
<dbReference type="PRINTS" id="PR00080">
    <property type="entry name" value="SDRFAMILY"/>
</dbReference>
<keyword evidence="2" id="KW-0560">Oxidoreductase</keyword>